<dbReference type="AlphaFoldDB" id="A0A0F9ASG2"/>
<comment type="caution">
    <text evidence="5">The sequence shown here is derived from an EMBL/GenBank/DDBJ whole genome shotgun (WGS) entry which is preliminary data.</text>
</comment>
<dbReference type="NCBIfam" id="NF033788">
    <property type="entry name" value="HTH_metalloreg"/>
    <property type="match status" value="1"/>
</dbReference>
<keyword evidence="2" id="KW-0238">DNA-binding</keyword>
<proteinExistence type="predicted"/>
<dbReference type="InterPro" id="IPR001845">
    <property type="entry name" value="HTH_ArsR_DNA-bd_dom"/>
</dbReference>
<dbReference type="CDD" id="cd00090">
    <property type="entry name" value="HTH_ARSR"/>
    <property type="match status" value="1"/>
</dbReference>
<dbReference type="GO" id="GO:0003700">
    <property type="term" value="F:DNA-binding transcription factor activity"/>
    <property type="evidence" value="ECO:0007669"/>
    <property type="project" value="InterPro"/>
</dbReference>
<dbReference type="Pfam" id="PF01022">
    <property type="entry name" value="HTH_5"/>
    <property type="match status" value="1"/>
</dbReference>
<keyword evidence="3" id="KW-0804">Transcription</keyword>
<organism evidence="5">
    <name type="scientific">marine sediment metagenome</name>
    <dbReference type="NCBI Taxonomy" id="412755"/>
    <lineage>
        <taxon>unclassified sequences</taxon>
        <taxon>metagenomes</taxon>
        <taxon>ecological metagenomes</taxon>
    </lineage>
</organism>
<protein>
    <recommendedName>
        <fullName evidence="4">HTH arsR-type domain-containing protein</fullName>
    </recommendedName>
</protein>
<evidence type="ECO:0000259" key="4">
    <source>
        <dbReference type="PROSITE" id="PS50987"/>
    </source>
</evidence>
<dbReference type="InterPro" id="IPR011991">
    <property type="entry name" value="ArsR-like_HTH"/>
</dbReference>
<dbReference type="EMBL" id="LAZR01056003">
    <property type="protein sequence ID" value="KKK75126.1"/>
    <property type="molecule type" value="Genomic_DNA"/>
</dbReference>
<dbReference type="InterPro" id="IPR051011">
    <property type="entry name" value="Metal_resp_trans_reg"/>
</dbReference>
<dbReference type="InterPro" id="IPR036388">
    <property type="entry name" value="WH-like_DNA-bd_sf"/>
</dbReference>
<feature type="domain" description="HTH arsR-type" evidence="4">
    <location>
        <begin position="1"/>
        <end position="67"/>
    </location>
</feature>
<gene>
    <name evidence="5" type="ORF">LCGC14_2876860</name>
</gene>
<dbReference type="SUPFAM" id="SSF46785">
    <property type="entry name" value="Winged helix' DNA-binding domain"/>
    <property type="match status" value="1"/>
</dbReference>
<evidence type="ECO:0000313" key="5">
    <source>
        <dbReference type="EMBL" id="KKK75126.1"/>
    </source>
</evidence>
<accession>A0A0F9ASG2</accession>
<sequence>LTTSEMCVSDIAALLKMKQPAVSHQLRILKQSKLVKYKKDGKMVYYSLDDDHIKQIFDKALVHISER</sequence>
<name>A0A0F9ASG2_9ZZZZ</name>
<dbReference type="Gene3D" id="1.10.10.10">
    <property type="entry name" value="Winged helix-like DNA-binding domain superfamily/Winged helix DNA-binding domain"/>
    <property type="match status" value="1"/>
</dbReference>
<dbReference type="PANTHER" id="PTHR43132:SF6">
    <property type="entry name" value="HTH-TYPE TRANSCRIPTIONAL REPRESSOR CZRA"/>
    <property type="match status" value="1"/>
</dbReference>
<keyword evidence="1" id="KW-0805">Transcription regulation</keyword>
<evidence type="ECO:0000256" key="3">
    <source>
        <dbReference type="ARBA" id="ARBA00023163"/>
    </source>
</evidence>
<evidence type="ECO:0000256" key="1">
    <source>
        <dbReference type="ARBA" id="ARBA00023015"/>
    </source>
</evidence>
<dbReference type="PRINTS" id="PR00778">
    <property type="entry name" value="HTHARSR"/>
</dbReference>
<reference evidence="5" key="1">
    <citation type="journal article" date="2015" name="Nature">
        <title>Complex archaea that bridge the gap between prokaryotes and eukaryotes.</title>
        <authorList>
            <person name="Spang A."/>
            <person name="Saw J.H."/>
            <person name="Jorgensen S.L."/>
            <person name="Zaremba-Niedzwiedzka K."/>
            <person name="Martijn J."/>
            <person name="Lind A.E."/>
            <person name="van Eijk R."/>
            <person name="Schleper C."/>
            <person name="Guy L."/>
            <person name="Ettema T.J."/>
        </authorList>
    </citation>
    <scope>NUCLEOTIDE SEQUENCE</scope>
</reference>
<dbReference type="SMART" id="SM00418">
    <property type="entry name" value="HTH_ARSR"/>
    <property type="match status" value="1"/>
</dbReference>
<dbReference type="GO" id="GO:0003677">
    <property type="term" value="F:DNA binding"/>
    <property type="evidence" value="ECO:0007669"/>
    <property type="project" value="UniProtKB-KW"/>
</dbReference>
<evidence type="ECO:0000256" key="2">
    <source>
        <dbReference type="ARBA" id="ARBA00023125"/>
    </source>
</evidence>
<dbReference type="InterPro" id="IPR036390">
    <property type="entry name" value="WH_DNA-bd_sf"/>
</dbReference>
<dbReference type="PANTHER" id="PTHR43132">
    <property type="entry name" value="ARSENICAL RESISTANCE OPERON REPRESSOR ARSR-RELATED"/>
    <property type="match status" value="1"/>
</dbReference>
<feature type="non-terminal residue" evidence="5">
    <location>
        <position position="1"/>
    </location>
</feature>
<dbReference type="PROSITE" id="PS50987">
    <property type="entry name" value="HTH_ARSR_2"/>
    <property type="match status" value="1"/>
</dbReference>